<sequence length="198" mass="21688">MGPGEGRRRVVGAREEAATAALVPETRREEGHCRRLVGAGEEARHCLLVGAGEAAAAALRPGRRPAATTWYRGGGPPPWPGAERRAAAAWLVPKRRVAAAAGAWVARSERGERKMKKIRVFFDTLDPRITPDKLCQALEERNVLAMPASSTSIRFVLHYQISDSDIQYALTCVEEAVEELLNDSTVEELLNDSTEFEL</sequence>
<evidence type="ECO:0000313" key="1">
    <source>
        <dbReference type="EMBL" id="WVZ86401.1"/>
    </source>
</evidence>
<dbReference type="PANTHER" id="PTHR48097">
    <property type="entry name" value="L-THREONINE ALDOLASE-RELATED"/>
    <property type="match status" value="1"/>
</dbReference>
<dbReference type="InterPro" id="IPR015424">
    <property type="entry name" value="PyrdxlP-dep_Trfase"/>
</dbReference>
<dbReference type="GO" id="GO:0005829">
    <property type="term" value="C:cytosol"/>
    <property type="evidence" value="ECO:0007669"/>
    <property type="project" value="TreeGrafter"/>
</dbReference>
<proteinExistence type="predicted"/>
<dbReference type="Proteomes" id="UP001341281">
    <property type="component" value="Chromosome 07"/>
</dbReference>
<evidence type="ECO:0000313" key="2">
    <source>
        <dbReference type="Proteomes" id="UP001341281"/>
    </source>
</evidence>
<dbReference type="EMBL" id="CP144751">
    <property type="protein sequence ID" value="WVZ86401.1"/>
    <property type="molecule type" value="Genomic_DNA"/>
</dbReference>
<dbReference type="GO" id="GO:0006567">
    <property type="term" value="P:L-threonine catabolic process"/>
    <property type="evidence" value="ECO:0007669"/>
    <property type="project" value="TreeGrafter"/>
</dbReference>
<organism evidence="1 2">
    <name type="scientific">Paspalum notatum var. saurae</name>
    <dbReference type="NCBI Taxonomy" id="547442"/>
    <lineage>
        <taxon>Eukaryota</taxon>
        <taxon>Viridiplantae</taxon>
        <taxon>Streptophyta</taxon>
        <taxon>Embryophyta</taxon>
        <taxon>Tracheophyta</taxon>
        <taxon>Spermatophyta</taxon>
        <taxon>Magnoliopsida</taxon>
        <taxon>Liliopsida</taxon>
        <taxon>Poales</taxon>
        <taxon>Poaceae</taxon>
        <taxon>PACMAD clade</taxon>
        <taxon>Panicoideae</taxon>
        <taxon>Andropogonodae</taxon>
        <taxon>Paspaleae</taxon>
        <taxon>Paspalinae</taxon>
        <taxon>Paspalum</taxon>
    </lineage>
</organism>
<accession>A0AAQ3U6P4</accession>
<dbReference type="AlphaFoldDB" id="A0AAQ3U6P4"/>
<gene>
    <name evidence="1" type="ORF">U9M48_033188</name>
</gene>
<dbReference type="SUPFAM" id="SSF53383">
    <property type="entry name" value="PLP-dependent transferases"/>
    <property type="match status" value="1"/>
</dbReference>
<reference evidence="1 2" key="1">
    <citation type="submission" date="2024-02" db="EMBL/GenBank/DDBJ databases">
        <title>High-quality chromosome-scale genome assembly of Pensacola bahiagrass (Paspalum notatum Flugge var. saurae).</title>
        <authorList>
            <person name="Vega J.M."/>
            <person name="Podio M."/>
            <person name="Orjuela J."/>
            <person name="Siena L.A."/>
            <person name="Pessino S.C."/>
            <person name="Combes M.C."/>
            <person name="Mariac C."/>
            <person name="Albertini E."/>
            <person name="Pupilli F."/>
            <person name="Ortiz J.P.A."/>
            <person name="Leblanc O."/>
        </authorList>
    </citation>
    <scope>NUCLEOTIDE SEQUENCE [LARGE SCALE GENOMIC DNA]</scope>
    <source>
        <strain evidence="1">R1</strain>
        <tissue evidence="1">Leaf</tissue>
    </source>
</reference>
<dbReference type="GO" id="GO:0008732">
    <property type="term" value="F:L-allo-threonine aldolase activity"/>
    <property type="evidence" value="ECO:0007669"/>
    <property type="project" value="TreeGrafter"/>
</dbReference>
<dbReference type="Gene3D" id="3.90.1150.10">
    <property type="entry name" value="Aspartate Aminotransferase, domain 1"/>
    <property type="match status" value="1"/>
</dbReference>
<name>A0AAQ3U6P4_PASNO</name>
<dbReference type="PANTHER" id="PTHR48097:SF9">
    <property type="entry name" value="L-THREONINE ALDOLASE"/>
    <property type="match status" value="1"/>
</dbReference>
<protein>
    <submittedName>
        <fullName evidence="1">Uncharacterized protein</fullName>
    </submittedName>
</protein>
<dbReference type="InterPro" id="IPR015422">
    <property type="entry name" value="PyrdxlP-dep_Trfase_small"/>
</dbReference>
<keyword evidence="2" id="KW-1185">Reference proteome</keyword>
<dbReference type="GO" id="GO:0006545">
    <property type="term" value="P:glycine biosynthetic process"/>
    <property type="evidence" value="ECO:0007669"/>
    <property type="project" value="TreeGrafter"/>
</dbReference>